<keyword evidence="2" id="KW-0812">Transmembrane</keyword>
<accession>A0ABD0X2Z2</accession>
<dbReference type="Gene3D" id="1.10.287.770">
    <property type="entry name" value="YojJ-like"/>
    <property type="match status" value="1"/>
</dbReference>
<dbReference type="PANTHER" id="PTHR10570">
    <property type="entry name" value="T-CELL SURFACE GLYCOPROTEIN CD3 GAMMA CHAIN / DELTA CHAIN"/>
    <property type="match status" value="1"/>
</dbReference>
<keyword evidence="3" id="KW-0732">Signal</keyword>
<proteinExistence type="predicted"/>
<dbReference type="Gene3D" id="2.60.40.10">
    <property type="entry name" value="Immunoglobulins"/>
    <property type="match status" value="1"/>
</dbReference>
<evidence type="ECO:0000256" key="3">
    <source>
        <dbReference type="SAM" id="SignalP"/>
    </source>
</evidence>
<comment type="caution">
    <text evidence="4">The sequence shown here is derived from an EMBL/GenBank/DDBJ whole genome shotgun (WGS) entry which is preliminary data.</text>
</comment>
<feature type="signal peptide" evidence="3">
    <location>
        <begin position="1"/>
        <end position="25"/>
    </location>
</feature>
<dbReference type="AlphaFoldDB" id="A0ABD0X2Z2"/>
<keyword evidence="2" id="KW-0472">Membrane</keyword>
<evidence type="ECO:0000313" key="5">
    <source>
        <dbReference type="Proteomes" id="UP001557470"/>
    </source>
</evidence>
<gene>
    <name evidence="4" type="ORF">UPYG_G00194400</name>
</gene>
<dbReference type="EMBL" id="JAGEUA010000006">
    <property type="protein sequence ID" value="KAL0972757.1"/>
    <property type="molecule type" value="Genomic_DNA"/>
</dbReference>
<dbReference type="Proteomes" id="UP001557470">
    <property type="component" value="Unassembled WGS sequence"/>
</dbReference>
<evidence type="ECO:0000313" key="4">
    <source>
        <dbReference type="EMBL" id="KAL0972757.1"/>
    </source>
</evidence>
<sequence length="180" mass="19962">MSRVVLLANLLLIWAIVVFLDCIEGAELKIKVEESAGKVTLSCVDSSFSVYNKDNKIVSSLEYNDEKSGEYTCKEKEDEIDPKDKIYVKFRKCDNCVELDMTATVGMVIGDLVATVLIGVAVYYIASQPRATLGTSKKASSQMVLIQNEAGAQSDSGGHYQRLNKRRQDTSEYSTLADRR</sequence>
<organism evidence="4 5">
    <name type="scientific">Umbra pygmaea</name>
    <name type="common">Eastern mudminnow</name>
    <dbReference type="NCBI Taxonomy" id="75934"/>
    <lineage>
        <taxon>Eukaryota</taxon>
        <taxon>Metazoa</taxon>
        <taxon>Chordata</taxon>
        <taxon>Craniata</taxon>
        <taxon>Vertebrata</taxon>
        <taxon>Euteleostomi</taxon>
        <taxon>Actinopterygii</taxon>
        <taxon>Neopterygii</taxon>
        <taxon>Teleostei</taxon>
        <taxon>Protacanthopterygii</taxon>
        <taxon>Esociformes</taxon>
        <taxon>Umbridae</taxon>
        <taxon>Umbra</taxon>
    </lineage>
</organism>
<dbReference type="InterPro" id="IPR015484">
    <property type="entry name" value="CD3_esu/gsu/dsu"/>
</dbReference>
<feature type="chain" id="PRO_5044805626" evidence="3">
    <location>
        <begin position="26"/>
        <end position="180"/>
    </location>
</feature>
<dbReference type="Pfam" id="PF16681">
    <property type="entry name" value="Ig_5"/>
    <property type="match status" value="1"/>
</dbReference>
<feature type="region of interest" description="Disordered" evidence="1">
    <location>
        <begin position="150"/>
        <end position="180"/>
    </location>
</feature>
<dbReference type="InterPro" id="IPR013783">
    <property type="entry name" value="Ig-like_fold"/>
</dbReference>
<protein>
    <submittedName>
        <fullName evidence="4">Uncharacterized protein</fullName>
    </submittedName>
</protein>
<evidence type="ECO:0000256" key="2">
    <source>
        <dbReference type="SAM" id="Phobius"/>
    </source>
</evidence>
<keyword evidence="5" id="KW-1185">Reference proteome</keyword>
<feature type="transmembrane region" description="Helical" evidence="2">
    <location>
        <begin position="105"/>
        <end position="126"/>
    </location>
</feature>
<reference evidence="4 5" key="1">
    <citation type="submission" date="2024-06" db="EMBL/GenBank/DDBJ databases">
        <authorList>
            <person name="Pan Q."/>
            <person name="Wen M."/>
            <person name="Jouanno E."/>
            <person name="Zahm M."/>
            <person name="Klopp C."/>
            <person name="Cabau C."/>
            <person name="Louis A."/>
            <person name="Berthelot C."/>
            <person name="Parey E."/>
            <person name="Roest Crollius H."/>
            <person name="Montfort J."/>
            <person name="Robinson-Rechavi M."/>
            <person name="Bouchez O."/>
            <person name="Lampietro C."/>
            <person name="Lopez Roques C."/>
            <person name="Donnadieu C."/>
            <person name="Postlethwait J."/>
            <person name="Bobe J."/>
            <person name="Verreycken H."/>
            <person name="Guiguen Y."/>
        </authorList>
    </citation>
    <scope>NUCLEOTIDE SEQUENCE [LARGE SCALE GENOMIC DNA]</scope>
    <source>
        <strain evidence="4">Up_M1</strain>
        <tissue evidence="4">Testis</tissue>
    </source>
</reference>
<evidence type="ECO:0000256" key="1">
    <source>
        <dbReference type="SAM" id="MobiDB-lite"/>
    </source>
</evidence>
<dbReference type="PANTHER" id="PTHR10570:SF8">
    <property type="entry name" value="T-CELL SURFACE GLYCOPROTEIN CD3 GAMMA CHAIN"/>
    <property type="match status" value="1"/>
</dbReference>
<name>A0ABD0X2Z2_UMBPY</name>
<keyword evidence="2" id="KW-1133">Transmembrane helix</keyword>